<feature type="region of interest" description="Disordered" evidence="1">
    <location>
        <begin position="1"/>
        <end position="33"/>
    </location>
</feature>
<gene>
    <name evidence="2" type="ORF">K7X08_028107</name>
</gene>
<sequence>MQMLVTPGKMDQNDIHGSEPADHLNNVKSEPNERNKKIISQRMKLLLQQRKTNAIAANVVVAKDGSGKYKIVLINFDGSNLLICMGGVRNNGSILYVYDSFEIKAPFIVFQTDIRHCTSIRVLKSSTIITHVTFNGLFL</sequence>
<dbReference type="Proteomes" id="UP001152561">
    <property type="component" value="Unassembled WGS sequence"/>
</dbReference>
<dbReference type="AlphaFoldDB" id="A0A9Q1RRC3"/>
<evidence type="ECO:0000313" key="3">
    <source>
        <dbReference type="Proteomes" id="UP001152561"/>
    </source>
</evidence>
<feature type="compositionally biased region" description="Basic and acidic residues" evidence="1">
    <location>
        <begin position="11"/>
        <end position="22"/>
    </location>
</feature>
<organism evidence="2 3">
    <name type="scientific">Anisodus acutangulus</name>
    <dbReference type="NCBI Taxonomy" id="402998"/>
    <lineage>
        <taxon>Eukaryota</taxon>
        <taxon>Viridiplantae</taxon>
        <taxon>Streptophyta</taxon>
        <taxon>Embryophyta</taxon>
        <taxon>Tracheophyta</taxon>
        <taxon>Spermatophyta</taxon>
        <taxon>Magnoliopsida</taxon>
        <taxon>eudicotyledons</taxon>
        <taxon>Gunneridae</taxon>
        <taxon>Pentapetalae</taxon>
        <taxon>asterids</taxon>
        <taxon>lamiids</taxon>
        <taxon>Solanales</taxon>
        <taxon>Solanaceae</taxon>
        <taxon>Solanoideae</taxon>
        <taxon>Hyoscyameae</taxon>
        <taxon>Anisodus</taxon>
    </lineage>
</organism>
<protein>
    <submittedName>
        <fullName evidence="2">Uncharacterized protein</fullName>
    </submittedName>
</protein>
<evidence type="ECO:0000313" key="2">
    <source>
        <dbReference type="EMBL" id="KAJ8568574.1"/>
    </source>
</evidence>
<keyword evidence="3" id="KW-1185">Reference proteome</keyword>
<accession>A0A9Q1RRC3</accession>
<reference evidence="3" key="1">
    <citation type="journal article" date="2023" name="Proc. Natl. Acad. Sci. U.S.A.">
        <title>Genomic and structural basis for evolution of tropane alkaloid biosynthesis.</title>
        <authorList>
            <person name="Wanga Y.-J."/>
            <person name="Taina T."/>
            <person name="Yua J.-Y."/>
            <person name="Lia J."/>
            <person name="Xua B."/>
            <person name="Chenc J."/>
            <person name="D'Auriad J.C."/>
            <person name="Huanga J.-P."/>
            <person name="Huanga S.-X."/>
        </authorList>
    </citation>
    <scope>NUCLEOTIDE SEQUENCE [LARGE SCALE GENOMIC DNA]</scope>
    <source>
        <strain evidence="3">cv. KIB-2019</strain>
    </source>
</reference>
<name>A0A9Q1RRC3_9SOLA</name>
<proteinExistence type="predicted"/>
<evidence type="ECO:0000256" key="1">
    <source>
        <dbReference type="SAM" id="MobiDB-lite"/>
    </source>
</evidence>
<dbReference type="EMBL" id="JAJAGQ010000003">
    <property type="protein sequence ID" value="KAJ8568574.1"/>
    <property type="molecule type" value="Genomic_DNA"/>
</dbReference>
<comment type="caution">
    <text evidence="2">The sequence shown here is derived from an EMBL/GenBank/DDBJ whole genome shotgun (WGS) entry which is preliminary data.</text>
</comment>